<dbReference type="GO" id="GO:0000786">
    <property type="term" value="C:nucleosome"/>
    <property type="evidence" value="ECO:0007669"/>
    <property type="project" value="InterPro"/>
</dbReference>
<sequence>MPPKKAAAAPPLPPESNSSGSGEHEDDEAKSKAIKTTYTRRPPTLKMVIEALKRHNDEKGVSVQAIQAYILANYDSVDPKRLTSMLRTAFAKGLETGVLVRPAKSSAVGVTGRFKLVTKKAKVVKATPNVNPSEEQPKSKATVGHTERKATDEDHSKWDGELVLKSCHVEQPARDKTVKKDPASKKAKPPSQDMPKAAGKKTKEPVKKSFKESAEAPHKRTKKTTKGQRTQAEKLGTSEKPAPASTNGRRKVNIAEGKTTTK</sequence>
<keyword evidence="3" id="KW-0539">Nucleus</keyword>
<dbReference type="SMART" id="SM00526">
    <property type="entry name" value="H15"/>
    <property type="match status" value="1"/>
</dbReference>
<protein>
    <submittedName>
        <fullName evidence="7">Protein B4 isoform X1</fullName>
    </submittedName>
</protein>
<dbReference type="Gene3D" id="1.10.10.10">
    <property type="entry name" value="Winged helix-like DNA-binding domain superfamily/Winged helix DNA-binding domain"/>
    <property type="match status" value="1"/>
</dbReference>
<dbReference type="GeneID" id="117351082"/>
<dbReference type="Pfam" id="PF00538">
    <property type="entry name" value="Linker_histone"/>
    <property type="match status" value="1"/>
</dbReference>
<evidence type="ECO:0000256" key="4">
    <source>
        <dbReference type="SAM" id="MobiDB-lite"/>
    </source>
</evidence>
<feature type="region of interest" description="Disordered" evidence="4">
    <location>
        <begin position="1"/>
        <end position="39"/>
    </location>
</feature>
<dbReference type="InterPro" id="IPR005818">
    <property type="entry name" value="Histone_H1/H5_H15"/>
</dbReference>
<keyword evidence="6" id="KW-1185">Reference proteome</keyword>
<evidence type="ECO:0000256" key="2">
    <source>
        <dbReference type="ARBA" id="ARBA00023125"/>
    </source>
</evidence>
<dbReference type="Proteomes" id="UP000515159">
    <property type="component" value="Chromosome 17"/>
</dbReference>
<dbReference type="InterPro" id="IPR036388">
    <property type="entry name" value="WH-like_DNA-bd_sf"/>
</dbReference>
<name>A0A6P8Q3I6_GEOSA</name>
<dbReference type="RefSeq" id="XP_033781698.1">
    <property type="nucleotide sequence ID" value="XM_033925807.1"/>
</dbReference>
<feature type="domain" description="H15" evidence="5">
    <location>
        <begin position="40"/>
        <end position="118"/>
    </location>
</feature>
<keyword evidence="1" id="KW-0158">Chromosome</keyword>
<feature type="compositionally biased region" description="Basic and acidic residues" evidence="4">
    <location>
        <begin position="201"/>
        <end position="218"/>
    </location>
</feature>
<feature type="compositionally biased region" description="Basic and acidic residues" evidence="4">
    <location>
        <begin position="145"/>
        <end position="184"/>
    </location>
</feature>
<dbReference type="SUPFAM" id="SSF46785">
    <property type="entry name" value="Winged helix' DNA-binding domain"/>
    <property type="match status" value="1"/>
</dbReference>
<proteinExistence type="predicted"/>
<feature type="region of interest" description="Disordered" evidence="4">
    <location>
        <begin position="127"/>
        <end position="262"/>
    </location>
</feature>
<evidence type="ECO:0000256" key="1">
    <source>
        <dbReference type="ARBA" id="ARBA00022454"/>
    </source>
</evidence>
<dbReference type="PROSITE" id="PS51504">
    <property type="entry name" value="H15"/>
    <property type="match status" value="1"/>
</dbReference>
<dbReference type="CDD" id="cd00073">
    <property type="entry name" value="H15"/>
    <property type="match status" value="1"/>
</dbReference>
<dbReference type="GO" id="GO:0006334">
    <property type="term" value="P:nucleosome assembly"/>
    <property type="evidence" value="ECO:0007669"/>
    <property type="project" value="InterPro"/>
</dbReference>
<dbReference type="FunFam" id="1.10.10.10:FF:000393">
    <property type="entry name" value="Oocyte-specific H1 histone"/>
    <property type="match status" value="1"/>
</dbReference>
<dbReference type="GO" id="GO:0005634">
    <property type="term" value="C:nucleus"/>
    <property type="evidence" value="ECO:0007669"/>
    <property type="project" value="UniProtKB-ARBA"/>
</dbReference>
<dbReference type="OrthoDB" id="1110759at2759"/>
<evidence type="ECO:0000259" key="5">
    <source>
        <dbReference type="PROSITE" id="PS51504"/>
    </source>
</evidence>
<accession>A0A6P8Q3I6</accession>
<dbReference type="AlphaFoldDB" id="A0A6P8Q3I6"/>
<dbReference type="KEGG" id="gsh:117351082"/>
<organism evidence="6 7">
    <name type="scientific">Geotrypetes seraphini</name>
    <name type="common">Gaboon caecilian</name>
    <name type="synonym">Caecilia seraphini</name>
    <dbReference type="NCBI Taxonomy" id="260995"/>
    <lineage>
        <taxon>Eukaryota</taxon>
        <taxon>Metazoa</taxon>
        <taxon>Chordata</taxon>
        <taxon>Craniata</taxon>
        <taxon>Vertebrata</taxon>
        <taxon>Euteleostomi</taxon>
        <taxon>Amphibia</taxon>
        <taxon>Gymnophiona</taxon>
        <taxon>Geotrypetes</taxon>
    </lineage>
</organism>
<evidence type="ECO:0000256" key="3">
    <source>
        <dbReference type="ARBA" id="ARBA00023242"/>
    </source>
</evidence>
<gene>
    <name evidence="7" type="primary">LOC117351082</name>
</gene>
<dbReference type="GO" id="GO:0003677">
    <property type="term" value="F:DNA binding"/>
    <property type="evidence" value="ECO:0007669"/>
    <property type="project" value="UniProtKB-KW"/>
</dbReference>
<dbReference type="InterPro" id="IPR036390">
    <property type="entry name" value="WH_DNA-bd_sf"/>
</dbReference>
<evidence type="ECO:0000313" key="6">
    <source>
        <dbReference type="Proteomes" id="UP000515159"/>
    </source>
</evidence>
<keyword evidence="2" id="KW-0238">DNA-binding</keyword>
<evidence type="ECO:0000313" key="7">
    <source>
        <dbReference type="RefSeq" id="XP_033781698.1"/>
    </source>
</evidence>
<reference evidence="7" key="1">
    <citation type="submission" date="2025-08" db="UniProtKB">
        <authorList>
            <consortium name="RefSeq"/>
        </authorList>
    </citation>
    <scope>IDENTIFICATION</scope>
</reference>
<dbReference type="InParanoid" id="A0A6P8Q3I6"/>